<sequence length="180" mass="20276">MGFSITISASIVFIALLISFLALSSSITSLITSTAKSIDVKASLSHQYQWSAIRVDNAKIINSTTLIFNVSNVGYVKIWDYEHCDLIVSYTYNNSLENITYKVIYRLNYTTNKVPKAGEWTLNAIFNDFRDPNIVNPNETAEILANLTYEVAYGELFTITFCTNYGFPYEYTFIATEGTS</sequence>
<evidence type="ECO:0000313" key="1">
    <source>
        <dbReference type="EMBL" id="RLE49231.1"/>
    </source>
</evidence>
<dbReference type="AlphaFoldDB" id="A0A497EQM8"/>
<dbReference type="EMBL" id="QMQV01000046">
    <property type="protein sequence ID" value="RLE49231.1"/>
    <property type="molecule type" value="Genomic_DNA"/>
</dbReference>
<reference evidence="1 2" key="1">
    <citation type="submission" date="2018-06" db="EMBL/GenBank/DDBJ databases">
        <title>Extensive metabolic versatility and redundancy in microbially diverse, dynamic hydrothermal sediments.</title>
        <authorList>
            <person name="Dombrowski N."/>
            <person name="Teske A."/>
            <person name="Baker B.J."/>
        </authorList>
    </citation>
    <scope>NUCLEOTIDE SEQUENCE [LARGE SCALE GENOMIC DNA]</scope>
    <source>
        <strain evidence="1">B66_G16</strain>
    </source>
</reference>
<proteinExistence type="predicted"/>
<organism evidence="1 2">
    <name type="scientific">Thermoproteota archaeon</name>
    <dbReference type="NCBI Taxonomy" id="2056631"/>
    <lineage>
        <taxon>Archaea</taxon>
        <taxon>Thermoproteota</taxon>
    </lineage>
</organism>
<name>A0A497EQM8_9CREN</name>
<accession>A0A497EQM8</accession>
<dbReference type="Proteomes" id="UP000278475">
    <property type="component" value="Unassembled WGS sequence"/>
</dbReference>
<gene>
    <name evidence="1" type="ORF">DRJ31_05670</name>
</gene>
<evidence type="ECO:0008006" key="3">
    <source>
        <dbReference type="Google" id="ProtNLM"/>
    </source>
</evidence>
<comment type="caution">
    <text evidence="1">The sequence shown here is derived from an EMBL/GenBank/DDBJ whole genome shotgun (WGS) entry which is preliminary data.</text>
</comment>
<protein>
    <recommendedName>
        <fullName evidence="3">Flagellin</fullName>
    </recommendedName>
</protein>
<evidence type="ECO:0000313" key="2">
    <source>
        <dbReference type="Proteomes" id="UP000278475"/>
    </source>
</evidence>